<evidence type="ECO:0000256" key="1">
    <source>
        <dbReference type="ARBA" id="ARBA00022723"/>
    </source>
</evidence>
<keyword evidence="3" id="KW-0862">Zinc</keyword>
<dbReference type="GO" id="GO:0008270">
    <property type="term" value="F:zinc ion binding"/>
    <property type="evidence" value="ECO:0007669"/>
    <property type="project" value="UniProtKB-KW"/>
</dbReference>
<accession>A0A437ABS5</accession>
<dbReference type="Proteomes" id="UP000283090">
    <property type="component" value="Unassembled WGS sequence"/>
</dbReference>
<dbReference type="Gene3D" id="6.10.140.2220">
    <property type="match status" value="1"/>
</dbReference>
<evidence type="ECO:0000313" key="7">
    <source>
        <dbReference type="EMBL" id="RVD88703.1"/>
    </source>
</evidence>
<dbReference type="RefSeq" id="XP_067494247.1">
    <property type="nucleotide sequence ID" value="XM_067631729.1"/>
</dbReference>
<name>A0A437ABS5_ARTFL</name>
<dbReference type="STRING" id="97331.A0A437ABS5"/>
<keyword evidence="8" id="KW-1185">Reference proteome</keyword>
<comment type="caution">
    <text evidence="7">The sequence shown here is derived from an EMBL/GenBank/DDBJ whole genome shotgun (WGS) entry which is preliminary data.</text>
</comment>
<evidence type="ECO:0000256" key="4">
    <source>
        <dbReference type="PROSITE-ProRule" id="PRU00134"/>
    </source>
</evidence>
<protein>
    <recommendedName>
        <fullName evidence="6">MYND-type domain-containing protein</fullName>
    </recommendedName>
</protein>
<feature type="compositionally biased region" description="Pro residues" evidence="5">
    <location>
        <begin position="542"/>
        <end position="551"/>
    </location>
</feature>
<organism evidence="7 8">
    <name type="scientific">Arthrobotrys flagrans</name>
    <name type="common">Nematode-trapping fungus</name>
    <name type="synonym">Trichothecium flagrans</name>
    <dbReference type="NCBI Taxonomy" id="97331"/>
    <lineage>
        <taxon>Eukaryota</taxon>
        <taxon>Fungi</taxon>
        <taxon>Dikarya</taxon>
        <taxon>Ascomycota</taxon>
        <taxon>Pezizomycotina</taxon>
        <taxon>Orbiliomycetes</taxon>
        <taxon>Orbiliales</taxon>
        <taxon>Orbiliaceae</taxon>
        <taxon>Arthrobotrys</taxon>
    </lineage>
</organism>
<keyword evidence="2 4" id="KW-0863">Zinc-finger</keyword>
<evidence type="ECO:0000256" key="2">
    <source>
        <dbReference type="ARBA" id="ARBA00022771"/>
    </source>
</evidence>
<dbReference type="SUPFAM" id="SSF144232">
    <property type="entry name" value="HIT/MYND zinc finger-like"/>
    <property type="match status" value="1"/>
</dbReference>
<dbReference type="VEuPathDB" id="FungiDB:DFL_002879"/>
<evidence type="ECO:0000313" key="8">
    <source>
        <dbReference type="Proteomes" id="UP000283090"/>
    </source>
</evidence>
<feature type="compositionally biased region" description="Pro residues" evidence="5">
    <location>
        <begin position="524"/>
        <end position="534"/>
    </location>
</feature>
<gene>
    <name evidence="7" type="ORF">DFL_002879</name>
</gene>
<feature type="region of interest" description="Disordered" evidence="5">
    <location>
        <begin position="455"/>
        <end position="500"/>
    </location>
</feature>
<reference evidence="7 8" key="1">
    <citation type="submission" date="2019-01" db="EMBL/GenBank/DDBJ databases">
        <title>Intercellular communication is required for trap formation in the nematode-trapping fungus Duddingtonia flagrans.</title>
        <authorList>
            <person name="Youssar L."/>
            <person name="Wernet V."/>
            <person name="Hensel N."/>
            <person name="Hildebrandt H.-G."/>
            <person name="Fischer R."/>
        </authorList>
    </citation>
    <scope>NUCLEOTIDE SEQUENCE [LARGE SCALE GENOMIC DNA]</scope>
    <source>
        <strain evidence="7 8">CBS H-5679</strain>
    </source>
</reference>
<feature type="domain" description="MYND-type" evidence="6">
    <location>
        <begin position="271"/>
        <end position="308"/>
    </location>
</feature>
<feature type="region of interest" description="Disordered" evidence="5">
    <location>
        <begin position="232"/>
        <end position="267"/>
    </location>
</feature>
<dbReference type="Pfam" id="PF01753">
    <property type="entry name" value="zf-MYND"/>
    <property type="match status" value="1"/>
</dbReference>
<dbReference type="PROSITE" id="PS50865">
    <property type="entry name" value="ZF_MYND_2"/>
    <property type="match status" value="1"/>
</dbReference>
<evidence type="ECO:0000259" key="6">
    <source>
        <dbReference type="PROSITE" id="PS50865"/>
    </source>
</evidence>
<proteinExistence type="predicted"/>
<keyword evidence="1" id="KW-0479">Metal-binding</keyword>
<dbReference type="EMBL" id="SAEB01000003">
    <property type="protein sequence ID" value="RVD88703.1"/>
    <property type="molecule type" value="Genomic_DNA"/>
</dbReference>
<evidence type="ECO:0000256" key="3">
    <source>
        <dbReference type="ARBA" id="ARBA00022833"/>
    </source>
</evidence>
<sequence>MGKQDILNPVPDNSEVLVIQLGSQSESHAIQHRHGEFLFRVRQSVGLSIAKTADDAIEFINTQHPAFILVIDSEFANPAYRRLQDEVAFIVEHGAAFIMCGVFPRNVDTEKFRHMALNAFNLAWDIGPIYRGKFELHKPCDVLDRIHRSEGIQIELQMAAALICNVEDRSRLYVCRELDRTQNKTLAALAFEKRGQGYYGWVGDLNGLGVIDNVIFKFIDRAGPKFRADRLRNLRRGRNMPQTRGGRPADHSRNNKAMRASRPPPRPHGPCDNCGCDFTTQICFDCKIVFYCSMSCMNAAARKHKEVCAAHRVTLSQAIEMADRGNPMPLVRELVIFPKDHQEVLERLIDCYRFRVEDLQKISGIRAGCYRDSGTGDVHLEEFVNFLRQLQRSNQPARPPWWELASQVQCEDMACNHIMRYYIGNPIDENEVVAHYGDKLMPAALRALSNVLYNGPVPERAEDTDDQDNNNQTTETDPIQEFGEGDDQWERGSSSGTDEIDKALGNLKLEDHVSTVAVIETKPEPPAPIRPSSPAPKATQPGPIPEAPLPRQPLRKRKREPIVHVWEPPTTTD</sequence>
<feature type="region of interest" description="Disordered" evidence="5">
    <location>
        <begin position="518"/>
        <end position="573"/>
    </location>
</feature>
<dbReference type="GeneID" id="93585190"/>
<evidence type="ECO:0000256" key="5">
    <source>
        <dbReference type="SAM" id="MobiDB-lite"/>
    </source>
</evidence>
<dbReference type="InterPro" id="IPR002893">
    <property type="entry name" value="Znf_MYND"/>
</dbReference>
<dbReference type="AlphaFoldDB" id="A0A437ABS5"/>
<dbReference type="OrthoDB" id="432970at2759"/>